<dbReference type="Proteomes" id="UP001500635">
    <property type="component" value="Unassembled WGS sequence"/>
</dbReference>
<feature type="transmembrane region" description="Helical" evidence="2">
    <location>
        <begin position="57"/>
        <end position="76"/>
    </location>
</feature>
<feature type="compositionally biased region" description="Basic and acidic residues" evidence="1">
    <location>
        <begin position="165"/>
        <end position="178"/>
    </location>
</feature>
<evidence type="ECO:0000256" key="1">
    <source>
        <dbReference type="SAM" id="MobiDB-lite"/>
    </source>
</evidence>
<dbReference type="RefSeq" id="WP_344998367.1">
    <property type="nucleotide sequence ID" value="NZ_BAABFR010000063.1"/>
</dbReference>
<organism evidence="4 5">
    <name type="scientific">Tsukamurella soli</name>
    <dbReference type="NCBI Taxonomy" id="644556"/>
    <lineage>
        <taxon>Bacteria</taxon>
        <taxon>Bacillati</taxon>
        <taxon>Actinomycetota</taxon>
        <taxon>Actinomycetes</taxon>
        <taxon>Mycobacteriales</taxon>
        <taxon>Tsukamurellaceae</taxon>
        <taxon>Tsukamurella</taxon>
    </lineage>
</organism>
<dbReference type="PANTHER" id="PTHR37938">
    <property type="entry name" value="BLL0215 PROTEIN"/>
    <property type="match status" value="1"/>
</dbReference>
<gene>
    <name evidence="4" type="ORF">GCM10023147_35080</name>
</gene>
<keyword evidence="2" id="KW-1133">Transmembrane helix</keyword>
<feature type="region of interest" description="Disordered" evidence="1">
    <location>
        <begin position="163"/>
        <end position="208"/>
    </location>
</feature>
<sequence length="208" mass="23117">MGFPESSLVDGEELLLHTHPHVKRLVVPVLALLFASAAAGVLGGIVWRSVESDNARVVAEAAVLVVWVIVVVWATLRPWIAWGSTHFAVTDRRVVFRRGVVRRAGIDIPLRRINSVEYRQGLLDRVLRCGVLRIESASEDPLEFDDIPRISAVHGLLYREGMSGGRDRDDDAYDRVEYDPGFGEGGYDPGFGEGGYGEGARGRRRRRR</sequence>
<evidence type="ECO:0000313" key="5">
    <source>
        <dbReference type="Proteomes" id="UP001500635"/>
    </source>
</evidence>
<evidence type="ECO:0000313" key="4">
    <source>
        <dbReference type="EMBL" id="GAA4398640.1"/>
    </source>
</evidence>
<evidence type="ECO:0000259" key="3">
    <source>
        <dbReference type="Pfam" id="PF03703"/>
    </source>
</evidence>
<keyword evidence="2" id="KW-0472">Membrane</keyword>
<feature type="domain" description="YdbS-like PH" evidence="3">
    <location>
        <begin position="83"/>
        <end position="153"/>
    </location>
</feature>
<accession>A0ABP8K000</accession>
<keyword evidence="2" id="KW-0812">Transmembrane</keyword>
<name>A0ABP8K000_9ACTN</name>
<dbReference type="InterPro" id="IPR005182">
    <property type="entry name" value="YdbS-like_PH"/>
</dbReference>
<keyword evidence="5" id="KW-1185">Reference proteome</keyword>
<feature type="transmembrane region" description="Helical" evidence="2">
    <location>
        <begin position="25"/>
        <end position="45"/>
    </location>
</feature>
<reference evidence="5" key="1">
    <citation type="journal article" date="2019" name="Int. J. Syst. Evol. Microbiol.">
        <title>The Global Catalogue of Microorganisms (GCM) 10K type strain sequencing project: providing services to taxonomists for standard genome sequencing and annotation.</title>
        <authorList>
            <consortium name="The Broad Institute Genomics Platform"/>
            <consortium name="The Broad Institute Genome Sequencing Center for Infectious Disease"/>
            <person name="Wu L."/>
            <person name="Ma J."/>
        </authorList>
    </citation>
    <scope>NUCLEOTIDE SEQUENCE [LARGE SCALE GENOMIC DNA]</scope>
    <source>
        <strain evidence="5">JCM 17688</strain>
    </source>
</reference>
<dbReference type="EMBL" id="BAABFR010000063">
    <property type="protein sequence ID" value="GAA4398640.1"/>
    <property type="molecule type" value="Genomic_DNA"/>
</dbReference>
<feature type="compositionally biased region" description="Gly residues" evidence="1">
    <location>
        <begin position="182"/>
        <end position="199"/>
    </location>
</feature>
<dbReference type="Pfam" id="PF03703">
    <property type="entry name" value="bPH_2"/>
    <property type="match status" value="1"/>
</dbReference>
<proteinExistence type="predicted"/>
<protein>
    <submittedName>
        <fullName evidence="4">PH domain-containing protein</fullName>
    </submittedName>
</protein>
<comment type="caution">
    <text evidence="4">The sequence shown here is derived from an EMBL/GenBank/DDBJ whole genome shotgun (WGS) entry which is preliminary data.</text>
</comment>
<dbReference type="PANTHER" id="PTHR37938:SF1">
    <property type="entry name" value="BLL0215 PROTEIN"/>
    <property type="match status" value="1"/>
</dbReference>
<evidence type="ECO:0000256" key="2">
    <source>
        <dbReference type="SAM" id="Phobius"/>
    </source>
</evidence>